<organism evidence="2">
    <name type="scientific">Rhizophagus irregularis (strain DAOM 181602 / DAOM 197198 / MUCL 43194)</name>
    <name type="common">Arbuscular mycorrhizal fungus</name>
    <name type="synonym">Glomus intraradices</name>
    <dbReference type="NCBI Taxonomy" id="747089"/>
    <lineage>
        <taxon>Eukaryota</taxon>
        <taxon>Fungi</taxon>
        <taxon>Fungi incertae sedis</taxon>
        <taxon>Mucoromycota</taxon>
        <taxon>Glomeromycotina</taxon>
        <taxon>Glomeromycetes</taxon>
        <taxon>Glomerales</taxon>
        <taxon>Glomeraceae</taxon>
        <taxon>Rhizophagus</taxon>
    </lineage>
</organism>
<name>U9T2G9_RHIID</name>
<feature type="compositionally biased region" description="Polar residues" evidence="1">
    <location>
        <begin position="42"/>
        <end position="57"/>
    </location>
</feature>
<sequence>MDIFIFLCVRSITIHLQASSHPTSQIFISPLSTSPPPSSPTHASFTEDSTYSSKFEH</sequence>
<evidence type="ECO:0000313" key="2">
    <source>
        <dbReference type="EMBL" id="ESA02399.1"/>
    </source>
</evidence>
<proteinExistence type="predicted"/>
<dbReference type="EMBL" id="KI295759">
    <property type="protein sequence ID" value="ESA02399.1"/>
    <property type="molecule type" value="Genomic_DNA"/>
</dbReference>
<evidence type="ECO:0000256" key="1">
    <source>
        <dbReference type="SAM" id="MobiDB-lite"/>
    </source>
</evidence>
<dbReference type="HOGENOM" id="CLU_2997632_0_0_1"/>
<dbReference type="AlphaFoldDB" id="U9T2G9"/>
<protein>
    <submittedName>
        <fullName evidence="2">Uncharacterized protein</fullName>
    </submittedName>
</protein>
<reference evidence="2" key="1">
    <citation type="submission" date="2013-07" db="EMBL/GenBank/DDBJ databases">
        <title>The genome of an arbuscular mycorrhizal fungus provides insights into the evolution of the oldest plant symbiosis.</title>
        <authorList>
            <consortium name="DOE Joint Genome Institute"/>
            <person name="Tisserant E."/>
            <person name="Malbreil M."/>
            <person name="Kuo A."/>
            <person name="Kohler A."/>
            <person name="Symeonidi A."/>
            <person name="Balestrini R."/>
            <person name="Charron P."/>
            <person name="Duensing N."/>
            <person name="Frei-dit-Frey N."/>
            <person name="Gianinazzi-Pearson V."/>
            <person name="Gilbert B."/>
            <person name="Handa Y."/>
            <person name="Hijri M."/>
            <person name="Kaul R."/>
            <person name="Kawaguchi M."/>
            <person name="Krajinski F."/>
            <person name="Lammers P."/>
            <person name="Lapierre D."/>
            <person name="Masclaux F.G."/>
            <person name="Murat C."/>
            <person name="Morin E."/>
            <person name="Ndikumana S."/>
            <person name="Pagni M."/>
            <person name="Petitpierre D."/>
            <person name="Requena N."/>
            <person name="Rosikiewicz P."/>
            <person name="Riley R."/>
            <person name="Saito K."/>
            <person name="San Clemente H."/>
            <person name="Shapiro H."/>
            <person name="van Tuinen D."/>
            <person name="Becard G."/>
            <person name="Bonfante P."/>
            <person name="Paszkowski U."/>
            <person name="Shachar-Hill Y."/>
            <person name="Young J.P."/>
            <person name="Sanders I.R."/>
            <person name="Henrissat B."/>
            <person name="Rensing S.A."/>
            <person name="Grigoriev I.V."/>
            <person name="Corradi N."/>
            <person name="Roux C."/>
            <person name="Martin F."/>
        </authorList>
    </citation>
    <scope>NUCLEOTIDE SEQUENCE</scope>
    <source>
        <strain evidence="2">DAOM 197198</strain>
    </source>
</reference>
<gene>
    <name evidence="2" type="ORF">GLOINDRAFT_6564</name>
</gene>
<accession>U9T2G9</accession>
<feature type="region of interest" description="Disordered" evidence="1">
    <location>
        <begin position="27"/>
        <end position="57"/>
    </location>
</feature>